<keyword evidence="1 3" id="KW-0853">WD repeat</keyword>
<dbReference type="InterPro" id="IPR011047">
    <property type="entry name" value="Quinoprotein_ADH-like_sf"/>
</dbReference>
<evidence type="ECO:0000256" key="3">
    <source>
        <dbReference type="PROSITE-ProRule" id="PRU00221"/>
    </source>
</evidence>
<feature type="repeat" description="WD" evidence="3">
    <location>
        <begin position="1571"/>
        <end position="1597"/>
    </location>
</feature>
<dbReference type="InterPro" id="IPR001680">
    <property type="entry name" value="WD40_rpt"/>
</dbReference>
<protein>
    <submittedName>
        <fullName evidence="7">NACHT and WD repeat domain-containing protein 1</fullName>
    </submittedName>
</protein>
<dbReference type="InterPro" id="IPR036322">
    <property type="entry name" value="WD40_repeat_dom_sf"/>
</dbReference>
<sequence length="1741" mass="197480">MYRQYLAQLPCNMGSGGSKKPVKGAPNGGAPPGGGNVAGTTPDGKREMTEEEKAKRQKLLDDYKALEEKIKETMKLLTVREKTRVNMKRITDSEPISPILQGDISVDVPTTAKIVRIFTSSTFTDTMHERNVWMSEAYPRVKTFCQELGYEFQVVDMRWGVRDEAMDDHSTTDLCLRELQLCQKLSTGPNFVTLLSHKYGYRSLTREIDAEEFEKIFAVIESTEAKELLQKWYQKDSNGVPPMYLLSPISKHIPDFLSSDKDASRDAKSKWWQESDVMQEALESSAEQALGAEAAKKHIISVTEKEIQMGLLSLDQEKATKSCLWFNRVIKNIQKEKASYQLSRYMECLGPEKKVQKAQQLLADLKERQIADCLPQKNIISYSVSWTDKGSISGINPEVTEHKKYLRKLSDDFVKAVTGMITASIKEREASSNTDPLFTECLQHIRFCQQKCATFHGRETTLDKIKTYLTTANQKPLVIHGMSGCGKTSIMAMAAKLVPSWMNNTEPVVVIRFLGTTPDSSNINSLLMSIIQQINIIYGYHIDVPEDLTDLMKELQFALRHAKPSRPLVLMLDSLDQLDPTNNARSLQWLPTVLNNSVKIVVSTLEDDVYECFPKLQQKLKNPSQFVPVPVLEKKDVNNILDSWLKSNKRTLTSEQRNTVTKSFDQCPIPLFLKLSFDEACKWNSFSPPDQTRLESTVRDSINMLYSRLEVRHGEIFVAHALGYLTTATSGLSESELEDILSCDDIVLNDVYVYWTPPMRRLPPLLLVRLRTDLQEYIVERGADGVRVMYWYHRQFIEAARSRYCGEKIIRHLHSGLAEFFSGTWSKGNKKSYTDRSGKPGLEDRHVAAQPMKYGNTYNVRKLNNLPFHRIMAGHLEEVKIECLANFHFLLAKLVATSVRNVVYDFQEAKKELPQDYTIEMLHDCVQLSQQALIYDPFQLASQFLIRLAGEQNPELVKFCLQCQKYPSPYLVPDKDILVKPGGQMVYMLQEHTAAVMGLDMTKDGKTIVTCADDDEQSVKLWNVEDGTLIKTFNKLGEIPDYVTFIANDTLMLVEYSKNLRAIQLTGEVAYTFNYSSGAYTAAGKDRSLVAVFKGKVGSVFDAYTGKKTEVTLLQKSRPMRDFASNNHNAIAGSEKYILLVDDSLYSVLVVNLEEGKMTDWVMIFEPPPPDDDEADDKNVDAVAITPDQKSFVVSNCMDNDLHFYNIETLQKIRVIKGNENDFCDTYRFAPDGNKLYFKQDTEIVVYDLNSEERKGILSHPSTVNGVICQSWKMLATIAEDTAVRIWDVTKPEKPQTESSSLGFKVMHFCLLPNPRYIILIVRKDKETNAGSLLVYDLATKKVIRRATMPDLPRTMKSLGDKELLMLNNNRKLKTINMLTMTVTHVFQGKVCKYCNALEIIKDGKEVLTMTRGQKGLKTYESKTGKTKAILYPPPDVRELPQRFDNSTLTVSKCNLCVCRIEDGPIAVFDLQKNVCVHVIKDKLLTADDKMFWAGFIPSDGSILALQTEQEVPNPKKKNDTVSVTCIAIYDLKKEEFTSRWLLDKEYFMKYHTQQNRIGLEVSVDNSMLLDDDRLVTSSDDFIIRVWNLKTGELIKRLEGHRVAAKLVSHDKSPYFLSLAEFVEENAIRVWDKKTLECVTSFRLDHTLADTIICGDGLSFVSTTRNPTADVVHWTLVNTKPASDLASKPVAFKPEVMHLNFCVDLKLCDKLMLQHNGIAWIFKGIESLESTAAARNLLLVC</sequence>
<name>A0A210PU18_MIZYE</name>
<dbReference type="Pfam" id="PF20703">
    <property type="entry name" value="nSTAND1"/>
    <property type="match status" value="1"/>
</dbReference>
<dbReference type="PANTHER" id="PTHR19871:SF14">
    <property type="entry name" value="DUF4062 DOMAIN-CONTAINING PROTEIN"/>
    <property type="match status" value="1"/>
</dbReference>
<dbReference type="SUPFAM" id="SSF50998">
    <property type="entry name" value="Quinoprotein alcohol dehydrogenase-like"/>
    <property type="match status" value="1"/>
</dbReference>
<dbReference type="PROSITE" id="PS00678">
    <property type="entry name" value="WD_REPEATS_1"/>
    <property type="match status" value="1"/>
</dbReference>
<dbReference type="InterPro" id="IPR057588">
    <property type="entry name" value="NWD1/2-like_WH"/>
</dbReference>
<proteinExistence type="predicted"/>
<evidence type="ECO:0000256" key="2">
    <source>
        <dbReference type="ARBA" id="ARBA00022737"/>
    </source>
</evidence>
<feature type="compositionally biased region" description="Gly residues" evidence="4">
    <location>
        <begin position="26"/>
        <end position="37"/>
    </location>
</feature>
<evidence type="ECO:0000313" key="8">
    <source>
        <dbReference type="Proteomes" id="UP000242188"/>
    </source>
</evidence>
<dbReference type="EMBL" id="NEDP02005493">
    <property type="protein sequence ID" value="OWF39999.1"/>
    <property type="molecule type" value="Genomic_DNA"/>
</dbReference>
<dbReference type="PROSITE" id="PS50082">
    <property type="entry name" value="WD_REPEATS_2"/>
    <property type="match status" value="1"/>
</dbReference>
<keyword evidence="8" id="KW-1185">Reference proteome</keyword>
<reference evidence="7 8" key="1">
    <citation type="journal article" date="2017" name="Nat. Ecol. Evol.">
        <title>Scallop genome provides insights into evolution of bilaterian karyotype and development.</title>
        <authorList>
            <person name="Wang S."/>
            <person name="Zhang J."/>
            <person name="Jiao W."/>
            <person name="Li J."/>
            <person name="Xun X."/>
            <person name="Sun Y."/>
            <person name="Guo X."/>
            <person name="Huan P."/>
            <person name="Dong B."/>
            <person name="Zhang L."/>
            <person name="Hu X."/>
            <person name="Sun X."/>
            <person name="Wang J."/>
            <person name="Zhao C."/>
            <person name="Wang Y."/>
            <person name="Wang D."/>
            <person name="Huang X."/>
            <person name="Wang R."/>
            <person name="Lv J."/>
            <person name="Li Y."/>
            <person name="Zhang Z."/>
            <person name="Liu B."/>
            <person name="Lu W."/>
            <person name="Hui Y."/>
            <person name="Liang J."/>
            <person name="Zhou Z."/>
            <person name="Hou R."/>
            <person name="Li X."/>
            <person name="Liu Y."/>
            <person name="Li H."/>
            <person name="Ning X."/>
            <person name="Lin Y."/>
            <person name="Zhao L."/>
            <person name="Xing Q."/>
            <person name="Dou J."/>
            <person name="Li Y."/>
            <person name="Mao J."/>
            <person name="Guo H."/>
            <person name="Dou H."/>
            <person name="Li T."/>
            <person name="Mu C."/>
            <person name="Jiang W."/>
            <person name="Fu Q."/>
            <person name="Fu X."/>
            <person name="Miao Y."/>
            <person name="Liu J."/>
            <person name="Yu Q."/>
            <person name="Li R."/>
            <person name="Liao H."/>
            <person name="Li X."/>
            <person name="Kong Y."/>
            <person name="Jiang Z."/>
            <person name="Chourrout D."/>
            <person name="Li R."/>
            <person name="Bao Z."/>
        </authorList>
    </citation>
    <scope>NUCLEOTIDE SEQUENCE [LARGE SCALE GENOMIC DNA]</scope>
    <source>
        <strain evidence="7 8">PY_sf001</strain>
    </source>
</reference>
<dbReference type="Proteomes" id="UP000242188">
    <property type="component" value="Unassembled WGS sequence"/>
</dbReference>
<dbReference type="SMART" id="SM00320">
    <property type="entry name" value="WD40"/>
    <property type="match status" value="4"/>
</dbReference>
<dbReference type="SUPFAM" id="SSF52540">
    <property type="entry name" value="P-loop containing nucleoside triphosphate hydrolases"/>
    <property type="match status" value="1"/>
</dbReference>
<dbReference type="OrthoDB" id="2325716at2759"/>
<evidence type="ECO:0000256" key="1">
    <source>
        <dbReference type="ARBA" id="ARBA00022574"/>
    </source>
</evidence>
<dbReference type="SUPFAM" id="SSF50978">
    <property type="entry name" value="WD40 repeat-like"/>
    <property type="match status" value="2"/>
</dbReference>
<evidence type="ECO:0000256" key="4">
    <source>
        <dbReference type="SAM" id="MobiDB-lite"/>
    </source>
</evidence>
<feature type="region of interest" description="Disordered" evidence="4">
    <location>
        <begin position="9"/>
        <end position="56"/>
    </location>
</feature>
<dbReference type="Pfam" id="PF25469">
    <property type="entry name" value="WHD_NWD1"/>
    <property type="match status" value="1"/>
</dbReference>
<dbReference type="Gene3D" id="3.40.50.300">
    <property type="entry name" value="P-loop containing nucleotide triphosphate hydrolases"/>
    <property type="match status" value="1"/>
</dbReference>
<feature type="domain" description="NWD1/2-like winged helix-turn-helix" evidence="6">
    <location>
        <begin position="695"/>
        <end position="807"/>
    </location>
</feature>
<organism evidence="7 8">
    <name type="scientific">Mizuhopecten yessoensis</name>
    <name type="common">Japanese scallop</name>
    <name type="synonym">Patinopecten yessoensis</name>
    <dbReference type="NCBI Taxonomy" id="6573"/>
    <lineage>
        <taxon>Eukaryota</taxon>
        <taxon>Metazoa</taxon>
        <taxon>Spiralia</taxon>
        <taxon>Lophotrochozoa</taxon>
        <taxon>Mollusca</taxon>
        <taxon>Bivalvia</taxon>
        <taxon>Autobranchia</taxon>
        <taxon>Pteriomorphia</taxon>
        <taxon>Pectinida</taxon>
        <taxon>Pectinoidea</taxon>
        <taxon>Pectinidae</taxon>
        <taxon>Mizuhopecten</taxon>
    </lineage>
</organism>
<keyword evidence="2" id="KW-0677">Repeat</keyword>
<comment type="caution">
    <text evidence="7">The sequence shown here is derived from an EMBL/GenBank/DDBJ whole genome shotgun (WGS) entry which is preliminary data.</text>
</comment>
<dbReference type="PANTHER" id="PTHR19871">
    <property type="entry name" value="BETA TRANSDUCIN-RELATED PROTEIN"/>
    <property type="match status" value="1"/>
</dbReference>
<dbReference type="Pfam" id="PF00400">
    <property type="entry name" value="WD40"/>
    <property type="match status" value="1"/>
</dbReference>
<dbReference type="InterPro" id="IPR052752">
    <property type="entry name" value="NACHT-WD_repeat"/>
</dbReference>
<gene>
    <name evidence="7" type="ORF">KP79_PYT19688</name>
</gene>
<evidence type="ECO:0000313" key="7">
    <source>
        <dbReference type="EMBL" id="OWF39999.1"/>
    </source>
</evidence>
<feature type="compositionally biased region" description="Basic and acidic residues" evidence="4">
    <location>
        <begin position="43"/>
        <end position="56"/>
    </location>
</feature>
<dbReference type="InterPro" id="IPR019775">
    <property type="entry name" value="WD40_repeat_CS"/>
</dbReference>
<dbReference type="Gene3D" id="2.130.10.10">
    <property type="entry name" value="YVTN repeat-like/Quinoprotein amine dehydrogenase"/>
    <property type="match status" value="3"/>
</dbReference>
<dbReference type="InterPro" id="IPR027417">
    <property type="entry name" value="P-loop_NTPase"/>
</dbReference>
<evidence type="ECO:0000259" key="6">
    <source>
        <dbReference type="Pfam" id="PF25469"/>
    </source>
</evidence>
<evidence type="ECO:0000259" key="5">
    <source>
        <dbReference type="Pfam" id="PF20703"/>
    </source>
</evidence>
<dbReference type="InterPro" id="IPR015943">
    <property type="entry name" value="WD40/YVTN_repeat-like_dom_sf"/>
</dbReference>
<accession>A0A210PU18</accession>
<dbReference type="InterPro" id="IPR049052">
    <property type="entry name" value="nSTAND1"/>
</dbReference>
<feature type="domain" description="Novel STAND NTPase 1" evidence="5">
    <location>
        <begin position="447"/>
        <end position="643"/>
    </location>
</feature>
<dbReference type="STRING" id="6573.A0A210PU18"/>